<protein>
    <submittedName>
        <fullName evidence="1">Uncharacterized protein</fullName>
    </submittedName>
</protein>
<dbReference type="AlphaFoldDB" id="A0A1B0A798"/>
<proteinExistence type="predicted"/>
<sequence length="97" mass="10897">MLIESNYVSVYMPSCVFLDFSGRDRELTNAGCSTTDAVTNATPFNFSKLDEITKKILLATLILLVYGFHNIPGKNTFHNIPVFFTHKLNEGSSYKLN</sequence>
<dbReference type="VEuPathDB" id="VectorBase:GPAI036474"/>
<dbReference type="EnsemblMetazoa" id="GPAI036474-RA">
    <property type="protein sequence ID" value="GPAI036474-PA"/>
    <property type="gene ID" value="GPAI036474"/>
</dbReference>
<reference evidence="2" key="1">
    <citation type="submission" date="2014-03" db="EMBL/GenBank/DDBJ databases">
        <authorList>
            <person name="Aksoy S."/>
            <person name="Warren W."/>
            <person name="Wilson R.K."/>
        </authorList>
    </citation>
    <scope>NUCLEOTIDE SEQUENCE [LARGE SCALE GENOMIC DNA]</scope>
    <source>
        <strain evidence="2">IAEA</strain>
    </source>
</reference>
<name>A0A1B0A798_GLOPL</name>
<accession>A0A1B0A798</accession>
<organism evidence="1 2">
    <name type="scientific">Glossina pallidipes</name>
    <name type="common">Tsetse fly</name>
    <dbReference type="NCBI Taxonomy" id="7398"/>
    <lineage>
        <taxon>Eukaryota</taxon>
        <taxon>Metazoa</taxon>
        <taxon>Ecdysozoa</taxon>
        <taxon>Arthropoda</taxon>
        <taxon>Hexapoda</taxon>
        <taxon>Insecta</taxon>
        <taxon>Pterygota</taxon>
        <taxon>Neoptera</taxon>
        <taxon>Endopterygota</taxon>
        <taxon>Diptera</taxon>
        <taxon>Brachycera</taxon>
        <taxon>Muscomorpha</taxon>
        <taxon>Hippoboscoidea</taxon>
        <taxon>Glossinidae</taxon>
        <taxon>Glossina</taxon>
    </lineage>
</organism>
<evidence type="ECO:0000313" key="1">
    <source>
        <dbReference type="EnsemblMetazoa" id="GPAI036474-PA"/>
    </source>
</evidence>
<reference evidence="1" key="2">
    <citation type="submission" date="2020-05" db="UniProtKB">
        <authorList>
            <consortium name="EnsemblMetazoa"/>
        </authorList>
    </citation>
    <scope>IDENTIFICATION</scope>
    <source>
        <strain evidence="1">IAEA</strain>
    </source>
</reference>
<keyword evidence="2" id="KW-1185">Reference proteome</keyword>
<dbReference type="Proteomes" id="UP000092445">
    <property type="component" value="Unassembled WGS sequence"/>
</dbReference>
<evidence type="ECO:0000313" key="2">
    <source>
        <dbReference type="Proteomes" id="UP000092445"/>
    </source>
</evidence>